<name>A0AAV7S1B7_PLEWA</name>
<accession>A0AAV7S1B7</accession>
<proteinExistence type="predicted"/>
<comment type="caution">
    <text evidence="2">The sequence shown here is derived from an EMBL/GenBank/DDBJ whole genome shotgun (WGS) entry which is preliminary data.</text>
</comment>
<gene>
    <name evidence="2" type="ORF">NDU88_009755</name>
</gene>
<feature type="compositionally biased region" description="Low complexity" evidence="1">
    <location>
        <begin position="76"/>
        <end position="85"/>
    </location>
</feature>
<dbReference type="Proteomes" id="UP001066276">
    <property type="component" value="Chromosome 5"/>
</dbReference>
<evidence type="ECO:0000313" key="2">
    <source>
        <dbReference type="EMBL" id="KAJ1157040.1"/>
    </source>
</evidence>
<feature type="compositionally biased region" description="Basic and acidic residues" evidence="1">
    <location>
        <begin position="7"/>
        <end position="43"/>
    </location>
</feature>
<evidence type="ECO:0000313" key="3">
    <source>
        <dbReference type="Proteomes" id="UP001066276"/>
    </source>
</evidence>
<keyword evidence="3" id="KW-1185">Reference proteome</keyword>
<dbReference type="EMBL" id="JANPWB010000009">
    <property type="protein sequence ID" value="KAJ1157040.1"/>
    <property type="molecule type" value="Genomic_DNA"/>
</dbReference>
<feature type="region of interest" description="Disordered" evidence="1">
    <location>
        <begin position="1"/>
        <end position="90"/>
    </location>
</feature>
<reference evidence="2" key="1">
    <citation type="journal article" date="2022" name="bioRxiv">
        <title>Sequencing and chromosome-scale assembly of the giantPleurodeles waltlgenome.</title>
        <authorList>
            <person name="Brown T."/>
            <person name="Elewa A."/>
            <person name="Iarovenko S."/>
            <person name="Subramanian E."/>
            <person name="Araus A.J."/>
            <person name="Petzold A."/>
            <person name="Susuki M."/>
            <person name="Suzuki K.-i.T."/>
            <person name="Hayashi T."/>
            <person name="Toyoda A."/>
            <person name="Oliveira C."/>
            <person name="Osipova E."/>
            <person name="Leigh N.D."/>
            <person name="Simon A."/>
            <person name="Yun M.H."/>
        </authorList>
    </citation>
    <scope>NUCLEOTIDE SEQUENCE</scope>
    <source>
        <strain evidence="2">20211129_DDA</strain>
        <tissue evidence="2">Liver</tissue>
    </source>
</reference>
<sequence length="188" mass="20331">MRAVHGNIKEDPERSGERREADKKDTRGTTDVTKETEASRRPTADPTGCPKSQRRGGHPAQTPATIELLRPAAMPKGKSSSKHSSQLLFSEAIAQLKPMAAHTAPPSSASSPADPHVLEAEDRILLEIAAVGRRLEVMDSKISDKTVASSSIRADIAGFQETLYDLDLTNMEGQVAALPDHEAELRFL</sequence>
<protein>
    <submittedName>
        <fullName evidence="2">Uncharacterized protein</fullName>
    </submittedName>
</protein>
<organism evidence="2 3">
    <name type="scientific">Pleurodeles waltl</name>
    <name type="common">Iberian ribbed newt</name>
    <dbReference type="NCBI Taxonomy" id="8319"/>
    <lineage>
        <taxon>Eukaryota</taxon>
        <taxon>Metazoa</taxon>
        <taxon>Chordata</taxon>
        <taxon>Craniata</taxon>
        <taxon>Vertebrata</taxon>
        <taxon>Euteleostomi</taxon>
        <taxon>Amphibia</taxon>
        <taxon>Batrachia</taxon>
        <taxon>Caudata</taxon>
        <taxon>Salamandroidea</taxon>
        <taxon>Salamandridae</taxon>
        <taxon>Pleurodelinae</taxon>
        <taxon>Pleurodeles</taxon>
    </lineage>
</organism>
<evidence type="ECO:0000256" key="1">
    <source>
        <dbReference type="SAM" id="MobiDB-lite"/>
    </source>
</evidence>
<dbReference type="AlphaFoldDB" id="A0AAV7S1B7"/>